<dbReference type="AlphaFoldDB" id="A0A8H7D635"/>
<comment type="caution">
    <text evidence="2">The sequence shown here is derived from an EMBL/GenBank/DDBJ whole genome shotgun (WGS) entry which is preliminary data.</text>
</comment>
<sequence length="434" mass="48264">MVYSLIGSFPALRTLYLRDCYRQDEDFDEFQDHLQDDPDDASRNPYGSSEIISNSLRHIVCENVDPAFRRLWLSTPGVDIVEMHMCEFDPWDHPLYPFREIGVHRMLLRDPVFCGAVKRLHIENRLVDENVDDSELELVWLLDEAYDAKNIQSFFAWRAHVLPCLQELILEVPFYLEHIPDILAALPEICPNLRVFKIEMSLRGYQDFIDHGQNSLLPSSKEFQSLEEIRLPFTGLHCDLVTALPCFFLNAPRLAHVYLSNPRILDGQDPSQQALLTLATIEIGTGAGQQYKTSNAKVFTTASPRKTPPASSRRGNLRPRPFSPPASYTYTSSVPLLPLPSPSLPLLSPPSLSPPPSLPSSPSPPSPPPPPPLPPLPLLSPPSPLLSPPSPLLSLPPLPLLSSSPPPPLPPPSTAVDVPPYTSTRHTLSSPPVK</sequence>
<gene>
    <name evidence="2" type="ORF">MSAN_01024300</name>
</gene>
<proteinExistence type="predicted"/>
<keyword evidence="3" id="KW-1185">Reference proteome</keyword>
<accession>A0A8H7D635</accession>
<evidence type="ECO:0000313" key="2">
    <source>
        <dbReference type="EMBL" id="KAF7363669.1"/>
    </source>
</evidence>
<feature type="region of interest" description="Disordered" evidence="1">
    <location>
        <begin position="347"/>
        <end position="434"/>
    </location>
</feature>
<protein>
    <submittedName>
        <fullName evidence="2">Uncharacterized protein</fullName>
    </submittedName>
</protein>
<feature type="compositionally biased region" description="Polar residues" evidence="1">
    <location>
        <begin position="294"/>
        <end position="314"/>
    </location>
</feature>
<dbReference type="Proteomes" id="UP000623467">
    <property type="component" value="Unassembled WGS sequence"/>
</dbReference>
<evidence type="ECO:0000313" key="3">
    <source>
        <dbReference type="Proteomes" id="UP000623467"/>
    </source>
</evidence>
<feature type="compositionally biased region" description="Pro residues" evidence="1">
    <location>
        <begin position="347"/>
        <end position="413"/>
    </location>
</feature>
<organism evidence="2 3">
    <name type="scientific">Mycena sanguinolenta</name>
    <dbReference type="NCBI Taxonomy" id="230812"/>
    <lineage>
        <taxon>Eukaryota</taxon>
        <taxon>Fungi</taxon>
        <taxon>Dikarya</taxon>
        <taxon>Basidiomycota</taxon>
        <taxon>Agaricomycotina</taxon>
        <taxon>Agaricomycetes</taxon>
        <taxon>Agaricomycetidae</taxon>
        <taxon>Agaricales</taxon>
        <taxon>Marasmiineae</taxon>
        <taxon>Mycenaceae</taxon>
        <taxon>Mycena</taxon>
    </lineage>
</organism>
<dbReference type="SUPFAM" id="SSF52047">
    <property type="entry name" value="RNI-like"/>
    <property type="match status" value="1"/>
</dbReference>
<feature type="region of interest" description="Disordered" evidence="1">
    <location>
        <begin position="294"/>
        <end position="325"/>
    </location>
</feature>
<name>A0A8H7D635_9AGAR</name>
<dbReference type="PRINTS" id="PR01217">
    <property type="entry name" value="PRICHEXTENSN"/>
</dbReference>
<dbReference type="EMBL" id="JACAZH010000007">
    <property type="protein sequence ID" value="KAF7363669.1"/>
    <property type="molecule type" value="Genomic_DNA"/>
</dbReference>
<dbReference type="OrthoDB" id="2965649at2759"/>
<reference evidence="2" key="1">
    <citation type="submission" date="2020-05" db="EMBL/GenBank/DDBJ databases">
        <title>Mycena genomes resolve the evolution of fungal bioluminescence.</title>
        <authorList>
            <person name="Tsai I.J."/>
        </authorList>
    </citation>
    <scope>NUCLEOTIDE SEQUENCE</scope>
    <source>
        <strain evidence="2">160909Yilan</strain>
    </source>
</reference>
<feature type="compositionally biased region" description="Polar residues" evidence="1">
    <location>
        <begin position="421"/>
        <end position="434"/>
    </location>
</feature>
<evidence type="ECO:0000256" key="1">
    <source>
        <dbReference type="SAM" id="MobiDB-lite"/>
    </source>
</evidence>